<comment type="similarity">
    <text evidence="2">Belongs to the acyl-CoA dehydrogenase family.</text>
</comment>
<dbReference type="Gene3D" id="1.10.540.10">
    <property type="entry name" value="Acyl-CoA dehydrogenase/oxidase, N-terminal domain"/>
    <property type="match status" value="1"/>
</dbReference>
<accession>A0A381QLU7</accession>
<reference evidence="10" key="1">
    <citation type="submission" date="2018-05" db="EMBL/GenBank/DDBJ databases">
        <authorList>
            <person name="Lanie J.A."/>
            <person name="Ng W.-L."/>
            <person name="Kazmierczak K.M."/>
            <person name="Andrzejewski T.M."/>
            <person name="Davidsen T.M."/>
            <person name="Wayne K.J."/>
            <person name="Tettelin H."/>
            <person name="Glass J.I."/>
            <person name="Rusch D."/>
            <person name="Podicherti R."/>
            <person name="Tsui H.-C.T."/>
            <person name="Winkler M.E."/>
        </authorList>
    </citation>
    <scope>NUCLEOTIDE SEQUENCE</scope>
</reference>
<dbReference type="GO" id="GO:0050660">
    <property type="term" value="F:flavin adenine dinucleotide binding"/>
    <property type="evidence" value="ECO:0007669"/>
    <property type="project" value="InterPro"/>
</dbReference>
<evidence type="ECO:0000256" key="3">
    <source>
        <dbReference type="ARBA" id="ARBA00019125"/>
    </source>
</evidence>
<protein>
    <recommendedName>
        <fullName evidence="3">Medium-chain specific acyl-CoA dehydrogenase, mitochondrial</fullName>
    </recommendedName>
</protein>
<evidence type="ECO:0000313" key="10">
    <source>
        <dbReference type="EMBL" id="SUZ78967.1"/>
    </source>
</evidence>
<dbReference type="InterPro" id="IPR009075">
    <property type="entry name" value="AcylCo_DH/oxidase_C"/>
</dbReference>
<dbReference type="GO" id="GO:0033539">
    <property type="term" value="P:fatty acid beta-oxidation using acyl-CoA dehydrogenase"/>
    <property type="evidence" value="ECO:0007669"/>
    <property type="project" value="TreeGrafter"/>
</dbReference>
<comment type="cofactor">
    <cofactor evidence="1">
        <name>FAD</name>
        <dbReference type="ChEBI" id="CHEBI:57692"/>
    </cofactor>
</comment>
<feature type="domain" description="Acyl-CoA oxidase/dehydrogenase middle" evidence="8">
    <location>
        <begin position="127"/>
        <end position="221"/>
    </location>
</feature>
<evidence type="ECO:0000256" key="1">
    <source>
        <dbReference type="ARBA" id="ARBA00001974"/>
    </source>
</evidence>
<dbReference type="InterPro" id="IPR037069">
    <property type="entry name" value="AcylCoA_DH/ox_N_sf"/>
</dbReference>
<sequence>MDFTLTEEQQMIVDTTRRFVQSEIVPLEEELDPDAGSLAVEDQDRLVAMTQSMGFYGLDIPEEYGGPGLNTTTRALMAIEMSQHRAGLYNPCYGVFGGAGLAQLYEATDTQKEQWLYPTLRGEKKGCFALTEPSGGSDPARAIQTRGFQDGDEWVLNGSKLYISGADKADYALVFARTSDDPGRNGVTAFIVDTDTPGFHVRRVVHTLRATHYATELQFDEMRVPQENILGEVNGGFAIANDRLSRQRIPYAAGCIGPAIRAQEMAIDWAKSRETFGSLLAEKQAIQWMIVDNEIDIRHARYCVLEAAQKADSGDRFRTEAAMAKLVATEASSRVVDRCIQIHGGVGVTKDLPLERWYRELRIRRVGEGPSEVQRLIMARDILGGSFK</sequence>
<evidence type="ECO:0000256" key="6">
    <source>
        <dbReference type="ARBA" id="ARBA00023002"/>
    </source>
</evidence>
<dbReference type="SUPFAM" id="SSF47203">
    <property type="entry name" value="Acyl-CoA dehydrogenase C-terminal domain-like"/>
    <property type="match status" value="1"/>
</dbReference>
<dbReference type="EMBL" id="UINC01001372">
    <property type="protein sequence ID" value="SUZ78967.1"/>
    <property type="molecule type" value="Genomic_DNA"/>
</dbReference>
<dbReference type="InterPro" id="IPR050741">
    <property type="entry name" value="Acyl-CoA_dehydrogenase"/>
</dbReference>
<evidence type="ECO:0000256" key="4">
    <source>
        <dbReference type="ARBA" id="ARBA00022630"/>
    </source>
</evidence>
<gene>
    <name evidence="10" type="ORF">METZ01_LOCUS31821</name>
</gene>
<keyword evidence="5" id="KW-0274">FAD</keyword>
<dbReference type="InterPro" id="IPR009100">
    <property type="entry name" value="AcylCoA_DH/oxidase_NM_dom_sf"/>
</dbReference>
<dbReference type="FunFam" id="1.20.140.10:FF:000001">
    <property type="entry name" value="Acyl-CoA dehydrogenase"/>
    <property type="match status" value="1"/>
</dbReference>
<dbReference type="SUPFAM" id="SSF56645">
    <property type="entry name" value="Acyl-CoA dehydrogenase NM domain-like"/>
    <property type="match status" value="1"/>
</dbReference>
<dbReference type="Pfam" id="PF02771">
    <property type="entry name" value="Acyl-CoA_dh_N"/>
    <property type="match status" value="1"/>
</dbReference>
<evidence type="ECO:0000259" key="8">
    <source>
        <dbReference type="Pfam" id="PF02770"/>
    </source>
</evidence>
<dbReference type="Gene3D" id="1.20.140.10">
    <property type="entry name" value="Butyryl-CoA Dehydrogenase, subunit A, domain 3"/>
    <property type="match status" value="1"/>
</dbReference>
<evidence type="ECO:0000259" key="7">
    <source>
        <dbReference type="Pfam" id="PF00441"/>
    </source>
</evidence>
<evidence type="ECO:0000259" key="9">
    <source>
        <dbReference type="Pfam" id="PF02771"/>
    </source>
</evidence>
<dbReference type="Gene3D" id="2.40.110.10">
    <property type="entry name" value="Butyryl-CoA Dehydrogenase, subunit A, domain 2"/>
    <property type="match status" value="1"/>
</dbReference>
<dbReference type="Pfam" id="PF02770">
    <property type="entry name" value="Acyl-CoA_dh_M"/>
    <property type="match status" value="1"/>
</dbReference>
<evidence type="ECO:0000256" key="2">
    <source>
        <dbReference type="ARBA" id="ARBA00009347"/>
    </source>
</evidence>
<dbReference type="InterPro" id="IPR046373">
    <property type="entry name" value="Acyl-CoA_Oxase/DH_mid-dom_sf"/>
</dbReference>
<dbReference type="AlphaFoldDB" id="A0A381QLU7"/>
<feature type="domain" description="Acyl-CoA dehydrogenase/oxidase N-terminal" evidence="9">
    <location>
        <begin position="6"/>
        <end position="123"/>
    </location>
</feature>
<evidence type="ECO:0000256" key="5">
    <source>
        <dbReference type="ARBA" id="ARBA00022827"/>
    </source>
</evidence>
<keyword evidence="6" id="KW-0560">Oxidoreductase</keyword>
<dbReference type="Pfam" id="PF00441">
    <property type="entry name" value="Acyl-CoA_dh_1"/>
    <property type="match status" value="1"/>
</dbReference>
<keyword evidence="4" id="KW-0285">Flavoprotein</keyword>
<dbReference type="GO" id="GO:0003995">
    <property type="term" value="F:acyl-CoA dehydrogenase activity"/>
    <property type="evidence" value="ECO:0007669"/>
    <property type="project" value="InterPro"/>
</dbReference>
<dbReference type="PANTHER" id="PTHR48083">
    <property type="entry name" value="MEDIUM-CHAIN SPECIFIC ACYL-COA DEHYDROGENASE, MITOCHONDRIAL-RELATED"/>
    <property type="match status" value="1"/>
</dbReference>
<dbReference type="GO" id="GO:0005737">
    <property type="term" value="C:cytoplasm"/>
    <property type="evidence" value="ECO:0007669"/>
    <property type="project" value="TreeGrafter"/>
</dbReference>
<dbReference type="InterPro" id="IPR006089">
    <property type="entry name" value="Acyl-CoA_DH_CS"/>
</dbReference>
<name>A0A381QLU7_9ZZZZ</name>
<dbReference type="InterPro" id="IPR036250">
    <property type="entry name" value="AcylCo_DH-like_C"/>
</dbReference>
<dbReference type="PANTHER" id="PTHR48083:SF2">
    <property type="entry name" value="MEDIUM-CHAIN SPECIFIC ACYL-COA DEHYDROGENASE, MITOCHONDRIAL"/>
    <property type="match status" value="1"/>
</dbReference>
<organism evidence="10">
    <name type="scientific">marine metagenome</name>
    <dbReference type="NCBI Taxonomy" id="408172"/>
    <lineage>
        <taxon>unclassified sequences</taxon>
        <taxon>metagenomes</taxon>
        <taxon>ecological metagenomes</taxon>
    </lineage>
</organism>
<dbReference type="InterPro" id="IPR013786">
    <property type="entry name" value="AcylCoA_DH/ox_N"/>
</dbReference>
<feature type="domain" description="Acyl-CoA dehydrogenase/oxidase C-terminal" evidence="7">
    <location>
        <begin position="234"/>
        <end position="382"/>
    </location>
</feature>
<dbReference type="FunFam" id="2.40.110.10:FF:000002">
    <property type="entry name" value="Acyl-CoA dehydrogenase fadE12"/>
    <property type="match status" value="1"/>
</dbReference>
<dbReference type="InterPro" id="IPR006091">
    <property type="entry name" value="Acyl-CoA_Oxase/DH_mid-dom"/>
</dbReference>
<proteinExistence type="inferred from homology"/>
<dbReference type="PROSITE" id="PS00073">
    <property type="entry name" value="ACYL_COA_DH_2"/>
    <property type="match status" value="1"/>
</dbReference>